<evidence type="ECO:0000259" key="1">
    <source>
        <dbReference type="Pfam" id="PF07561"/>
    </source>
</evidence>
<evidence type="ECO:0000313" key="3">
    <source>
        <dbReference type="Proteomes" id="UP000623681"/>
    </source>
</evidence>
<dbReference type="EMBL" id="JAESWA010000010">
    <property type="protein sequence ID" value="MBL4930532.1"/>
    <property type="molecule type" value="Genomic_DNA"/>
</dbReference>
<gene>
    <name evidence="2" type="ORF">JK634_01790</name>
</gene>
<comment type="caution">
    <text evidence="2">The sequence shown here is derived from an EMBL/GenBank/DDBJ whole genome shotgun (WGS) entry which is preliminary data.</text>
</comment>
<dbReference type="Proteomes" id="UP000623681">
    <property type="component" value="Unassembled WGS sequence"/>
</dbReference>
<sequence length="53" mass="6083">MDHNESIGCTVEECKYHCKDDDYCTLNQIQVVKHEMKATTTECTDCGSFEANY</sequence>
<name>A0A937FET7_9CLOT</name>
<dbReference type="Pfam" id="PF07561">
    <property type="entry name" value="DUF1540"/>
    <property type="match status" value="1"/>
</dbReference>
<organism evidence="2 3">
    <name type="scientific">Clostridium paridis</name>
    <dbReference type="NCBI Taxonomy" id="2803863"/>
    <lineage>
        <taxon>Bacteria</taxon>
        <taxon>Bacillati</taxon>
        <taxon>Bacillota</taxon>
        <taxon>Clostridia</taxon>
        <taxon>Eubacteriales</taxon>
        <taxon>Clostridiaceae</taxon>
        <taxon>Clostridium</taxon>
    </lineage>
</organism>
<proteinExistence type="predicted"/>
<evidence type="ECO:0000313" key="2">
    <source>
        <dbReference type="EMBL" id="MBL4930532.1"/>
    </source>
</evidence>
<protein>
    <submittedName>
        <fullName evidence="2">DUF1540 domain-containing protein</fullName>
    </submittedName>
</protein>
<reference evidence="2" key="1">
    <citation type="submission" date="2021-01" db="EMBL/GenBank/DDBJ databases">
        <title>Genome public.</title>
        <authorList>
            <person name="Liu C."/>
            <person name="Sun Q."/>
        </authorList>
    </citation>
    <scope>NUCLEOTIDE SEQUENCE</scope>
    <source>
        <strain evidence="2">YIM B02565</strain>
    </source>
</reference>
<accession>A0A937FET7</accession>
<dbReference type="AlphaFoldDB" id="A0A937FET7"/>
<dbReference type="InterPro" id="IPR011437">
    <property type="entry name" value="DUF1540"/>
</dbReference>
<keyword evidence="3" id="KW-1185">Reference proteome</keyword>
<dbReference type="RefSeq" id="WP_202765914.1">
    <property type="nucleotide sequence ID" value="NZ_JAESWA010000010.1"/>
</dbReference>
<feature type="domain" description="DUF1540" evidence="1">
    <location>
        <begin position="7"/>
        <end position="49"/>
    </location>
</feature>